<dbReference type="InterPro" id="IPR011330">
    <property type="entry name" value="Glyco_hydro/deAcase_b/a-brl"/>
</dbReference>
<accession>A0A841UB84</accession>
<dbReference type="AlphaFoldDB" id="A0A841UB84"/>
<dbReference type="InterPro" id="IPR006837">
    <property type="entry name" value="Divergent_DAC"/>
</dbReference>
<name>A0A841UB84_9BACL</name>
<keyword evidence="1" id="KW-0732">Signal</keyword>
<feature type="signal peptide" evidence="1">
    <location>
        <begin position="1"/>
        <end position="29"/>
    </location>
</feature>
<dbReference type="PANTHER" id="PTHR30105:SF2">
    <property type="entry name" value="DIVERGENT POLYSACCHARIDE DEACETYLASE SUPERFAMILY"/>
    <property type="match status" value="1"/>
</dbReference>
<dbReference type="PANTHER" id="PTHR30105">
    <property type="entry name" value="UNCHARACTERIZED YIBQ-RELATED"/>
    <property type="match status" value="1"/>
</dbReference>
<feature type="chain" id="PRO_5032965953" evidence="1">
    <location>
        <begin position="30"/>
        <end position="297"/>
    </location>
</feature>
<reference evidence="2 3" key="1">
    <citation type="submission" date="2020-08" db="EMBL/GenBank/DDBJ databases">
        <title>Cohnella phylogeny.</title>
        <authorList>
            <person name="Dunlap C."/>
        </authorList>
    </citation>
    <scope>NUCLEOTIDE SEQUENCE [LARGE SCALE GENOMIC DNA]</scope>
    <source>
        <strain evidence="2 3">DSM 25239</strain>
    </source>
</reference>
<keyword evidence="3" id="KW-1185">Reference proteome</keyword>
<protein>
    <submittedName>
        <fullName evidence="2">Divergent polysaccharide deacetylase family protein</fullName>
    </submittedName>
</protein>
<gene>
    <name evidence="2" type="ORF">H7B90_27670</name>
</gene>
<dbReference type="Pfam" id="PF04748">
    <property type="entry name" value="Polysacc_deac_2"/>
    <property type="match status" value="1"/>
</dbReference>
<dbReference type="RefSeq" id="WP_185139140.1">
    <property type="nucleotide sequence ID" value="NZ_JACJVR010000113.1"/>
</dbReference>
<dbReference type="CDD" id="cd10936">
    <property type="entry name" value="CE4_DAC2"/>
    <property type="match status" value="1"/>
</dbReference>
<dbReference type="SUPFAM" id="SSF88713">
    <property type="entry name" value="Glycoside hydrolase/deacetylase"/>
    <property type="match status" value="1"/>
</dbReference>
<dbReference type="Proteomes" id="UP000553776">
    <property type="component" value="Unassembled WGS sequence"/>
</dbReference>
<sequence length="297" mass="31751">MRRPLFQRTRWGRGVLAALLLAGAGWSSAPDGVYAQGGTAAREEANPAAAKRIAVVIDDFGNGMKGTEQMLGLPVPLTAAVMPFLPTTKKDAEAAHAKGHDVIVHMPMEPVKGKASWLGPNAILTSLPDDEIRRRVEAAIADVPHAVGMNNHMGSKATADERVMRIVLQVCKEKGIFFLDSRTSYKSVIPQVAKELGVPLLRNDVFLDDVYTAAHVSRQLGVLKQRLDKKTNCVVIGHVGPPGLITSGALRSAIPGFEKTGAKFVRLSQLLPPAVPPAFGMVLRSLVRASGQGATHR</sequence>
<dbReference type="GO" id="GO:0005975">
    <property type="term" value="P:carbohydrate metabolic process"/>
    <property type="evidence" value="ECO:0007669"/>
    <property type="project" value="InterPro"/>
</dbReference>
<evidence type="ECO:0000256" key="1">
    <source>
        <dbReference type="SAM" id="SignalP"/>
    </source>
</evidence>
<dbReference type="Gene3D" id="3.20.20.370">
    <property type="entry name" value="Glycoside hydrolase/deacetylase"/>
    <property type="match status" value="1"/>
</dbReference>
<proteinExistence type="predicted"/>
<comment type="caution">
    <text evidence="2">The sequence shown here is derived from an EMBL/GenBank/DDBJ whole genome shotgun (WGS) entry which is preliminary data.</text>
</comment>
<evidence type="ECO:0000313" key="3">
    <source>
        <dbReference type="Proteomes" id="UP000553776"/>
    </source>
</evidence>
<dbReference type="EMBL" id="JACJVR010000113">
    <property type="protein sequence ID" value="MBB6695180.1"/>
    <property type="molecule type" value="Genomic_DNA"/>
</dbReference>
<organism evidence="2 3">
    <name type="scientific">Cohnella xylanilytica</name>
    <dbReference type="NCBI Taxonomy" id="557555"/>
    <lineage>
        <taxon>Bacteria</taxon>
        <taxon>Bacillati</taxon>
        <taxon>Bacillota</taxon>
        <taxon>Bacilli</taxon>
        <taxon>Bacillales</taxon>
        <taxon>Paenibacillaceae</taxon>
        <taxon>Cohnella</taxon>
    </lineage>
</organism>
<evidence type="ECO:0000313" key="2">
    <source>
        <dbReference type="EMBL" id="MBB6695180.1"/>
    </source>
</evidence>